<accession>A0ABS9SR46</accession>
<dbReference type="PANTHER" id="PTHR30386">
    <property type="entry name" value="MEMBRANE FUSION SUBUNIT OF EMRAB-TOLC MULTIDRUG EFFLUX PUMP"/>
    <property type="match status" value="1"/>
</dbReference>
<reference evidence="7 8" key="1">
    <citation type="submission" date="2022-02" db="EMBL/GenBank/DDBJ databases">
        <authorList>
            <person name="Min J."/>
        </authorList>
    </citation>
    <scope>NUCLEOTIDE SEQUENCE [LARGE SCALE GENOMIC DNA]</scope>
    <source>
        <strain evidence="7 8">GR10-1</strain>
    </source>
</reference>
<keyword evidence="4 5" id="KW-0472">Membrane</keyword>
<dbReference type="PANTHER" id="PTHR30386:SF26">
    <property type="entry name" value="TRANSPORT PROTEIN COMB"/>
    <property type="match status" value="1"/>
</dbReference>
<dbReference type="EMBL" id="JAKWBL010000004">
    <property type="protein sequence ID" value="MCH5600842.1"/>
    <property type="molecule type" value="Genomic_DNA"/>
</dbReference>
<dbReference type="InterPro" id="IPR058982">
    <property type="entry name" value="Beta-barrel_AprE"/>
</dbReference>
<evidence type="ECO:0000313" key="7">
    <source>
        <dbReference type="EMBL" id="MCH5600842.1"/>
    </source>
</evidence>
<keyword evidence="3 5" id="KW-1133">Transmembrane helix</keyword>
<evidence type="ECO:0000256" key="2">
    <source>
        <dbReference type="ARBA" id="ARBA00022692"/>
    </source>
</evidence>
<evidence type="ECO:0000313" key="8">
    <source>
        <dbReference type="Proteomes" id="UP001202248"/>
    </source>
</evidence>
<organism evidence="7 8">
    <name type="scientific">Niabella ginsengisoli</name>
    <dbReference type="NCBI Taxonomy" id="522298"/>
    <lineage>
        <taxon>Bacteria</taxon>
        <taxon>Pseudomonadati</taxon>
        <taxon>Bacteroidota</taxon>
        <taxon>Chitinophagia</taxon>
        <taxon>Chitinophagales</taxon>
        <taxon>Chitinophagaceae</taxon>
        <taxon>Niabella</taxon>
    </lineage>
</organism>
<comment type="caution">
    <text evidence="7">The sequence shown here is derived from an EMBL/GenBank/DDBJ whole genome shotgun (WGS) entry which is preliminary data.</text>
</comment>
<evidence type="ECO:0000256" key="1">
    <source>
        <dbReference type="ARBA" id="ARBA00004167"/>
    </source>
</evidence>
<dbReference type="Pfam" id="PF26002">
    <property type="entry name" value="Beta-barrel_AprE"/>
    <property type="match status" value="1"/>
</dbReference>
<protein>
    <submittedName>
        <fullName evidence="7">HlyD family secretion protein</fullName>
    </submittedName>
</protein>
<evidence type="ECO:0000259" key="6">
    <source>
        <dbReference type="Pfam" id="PF26002"/>
    </source>
</evidence>
<dbReference type="Proteomes" id="UP001202248">
    <property type="component" value="Unassembled WGS sequence"/>
</dbReference>
<evidence type="ECO:0000256" key="5">
    <source>
        <dbReference type="SAM" id="Phobius"/>
    </source>
</evidence>
<evidence type="ECO:0000256" key="3">
    <source>
        <dbReference type="ARBA" id="ARBA00022989"/>
    </source>
</evidence>
<feature type="domain" description="AprE-like beta-barrel" evidence="6">
    <location>
        <begin position="275"/>
        <end position="361"/>
    </location>
</feature>
<proteinExistence type="predicted"/>
<name>A0ABS9SR46_9BACT</name>
<dbReference type="InterPro" id="IPR050739">
    <property type="entry name" value="MFP"/>
</dbReference>
<dbReference type="Gene3D" id="2.40.50.100">
    <property type="match status" value="1"/>
</dbReference>
<keyword evidence="2 5" id="KW-0812">Transmembrane</keyword>
<dbReference type="Gene3D" id="2.40.30.170">
    <property type="match status" value="1"/>
</dbReference>
<comment type="subcellular location">
    <subcellularLocation>
        <location evidence="1">Membrane</location>
        <topology evidence="1">Single-pass membrane protein</topology>
    </subcellularLocation>
</comment>
<gene>
    <name evidence="7" type="ORF">MKP09_24470</name>
</gene>
<evidence type="ECO:0000256" key="4">
    <source>
        <dbReference type="ARBA" id="ARBA00023136"/>
    </source>
</evidence>
<keyword evidence="8" id="KW-1185">Reference proteome</keyword>
<dbReference type="RefSeq" id="WP_240833262.1">
    <property type="nucleotide sequence ID" value="NZ_JAKWBL010000004.1"/>
</dbReference>
<sequence>MPEQIPKSKIFPIEIVDYTVEKHFSAYNPTSRRLYLIVLGVFFLFVILMFIIRVDVSVKSVGIIRPLQERANIRSAFDGVIDSLYVKENSHVEAGQVIMKIRSKAIDERGLALSSEKDKLTAEVSDLRKLLSGSGGGLESSVYAQQYNLYRQKLSDVQLRYDLARKNFNRYTTLYKGKVISAAEYDRYKYEMKAVESEVALVKEAQQSQWQADLMTLERQLIESGANVNIAEERKDMYTIKAQVSGTVQGLSEIQEGSFISATQSLGEISPDSMLIAEAYIPSKDIGLIKLGAPVRIQVDAFDYNVWGMLTGKVESISSDIYTDAEQPYFKVRCTLNQHYLKLRNGYKGYIKKGMALQTRFRITRRSLYQLLYDQTDDWLNPNIIKEKNI</sequence>
<feature type="transmembrane region" description="Helical" evidence="5">
    <location>
        <begin position="34"/>
        <end position="52"/>
    </location>
</feature>
<dbReference type="Gene3D" id="1.10.287.470">
    <property type="entry name" value="Helix hairpin bin"/>
    <property type="match status" value="1"/>
</dbReference>